<evidence type="ECO:0000313" key="3">
    <source>
        <dbReference type="Proteomes" id="UP000657918"/>
    </source>
</evidence>
<dbReference type="AlphaFoldDB" id="A0A835JS84"/>
<accession>A0A835JS84</accession>
<reference evidence="2 3" key="1">
    <citation type="submission" date="2020-10" db="EMBL/GenBank/DDBJ databases">
        <title>Plant Genome Project.</title>
        <authorList>
            <person name="Zhang R.-G."/>
        </authorList>
    </citation>
    <scope>NUCLEOTIDE SEQUENCE [LARGE SCALE GENOMIC DNA]</scope>
    <source>
        <strain evidence="2">FAFU-HL-1</strain>
        <tissue evidence="2">Leaf</tissue>
    </source>
</reference>
<protein>
    <submittedName>
        <fullName evidence="2">Uncharacterized protein</fullName>
    </submittedName>
</protein>
<proteinExistence type="predicted"/>
<evidence type="ECO:0000256" key="1">
    <source>
        <dbReference type="SAM" id="MobiDB-lite"/>
    </source>
</evidence>
<name>A0A835JS84_9ROSI</name>
<organism evidence="2 3">
    <name type="scientific">Salix dunnii</name>
    <dbReference type="NCBI Taxonomy" id="1413687"/>
    <lineage>
        <taxon>Eukaryota</taxon>
        <taxon>Viridiplantae</taxon>
        <taxon>Streptophyta</taxon>
        <taxon>Embryophyta</taxon>
        <taxon>Tracheophyta</taxon>
        <taxon>Spermatophyta</taxon>
        <taxon>Magnoliopsida</taxon>
        <taxon>eudicotyledons</taxon>
        <taxon>Gunneridae</taxon>
        <taxon>Pentapetalae</taxon>
        <taxon>rosids</taxon>
        <taxon>fabids</taxon>
        <taxon>Malpighiales</taxon>
        <taxon>Salicaceae</taxon>
        <taxon>Saliceae</taxon>
        <taxon>Salix</taxon>
    </lineage>
</organism>
<feature type="region of interest" description="Disordered" evidence="1">
    <location>
        <begin position="20"/>
        <end position="56"/>
    </location>
</feature>
<dbReference type="EMBL" id="JADGMS010000010">
    <property type="protein sequence ID" value="KAF9674266.1"/>
    <property type="molecule type" value="Genomic_DNA"/>
</dbReference>
<evidence type="ECO:0000313" key="2">
    <source>
        <dbReference type="EMBL" id="KAF9674266.1"/>
    </source>
</evidence>
<keyword evidence="3" id="KW-1185">Reference proteome</keyword>
<sequence length="147" mass="16420">MLKKLRIQKRIRREKKEIEGGVEEREGFDGIQDMLSSKSRSRESVEGAGAGGDAYGFYRDVPTGEGFSFSKYQNQEQKQQSYLVCGLLGHHSINILPPQLQTSLDGLEKLDEIPAVTQDGLEPWKENQNPFSLASSFLVIGDSTVKE</sequence>
<gene>
    <name evidence="2" type="ORF">SADUNF_Sadunf10G0109500</name>
</gene>
<comment type="caution">
    <text evidence="2">The sequence shown here is derived from an EMBL/GenBank/DDBJ whole genome shotgun (WGS) entry which is preliminary data.</text>
</comment>
<dbReference type="Proteomes" id="UP000657918">
    <property type="component" value="Unassembled WGS sequence"/>
</dbReference>